<keyword evidence="5" id="KW-0804">Transcription</keyword>
<feature type="domain" description="RNA polymerase sigma factor 70 region 4 type 2" evidence="7">
    <location>
        <begin position="118"/>
        <end position="170"/>
    </location>
</feature>
<dbReference type="PANTHER" id="PTHR43133">
    <property type="entry name" value="RNA POLYMERASE ECF-TYPE SIGMA FACTO"/>
    <property type="match status" value="1"/>
</dbReference>
<comment type="similarity">
    <text evidence="1">Belongs to the sigma-70 factor family. ECF subfamily.</text>
</comment>
<dbReference type="Pfam" id="PF04542">
    <property type="entry name" value="Sigma70_r2"/>
    <property type="match status" value="1"/>
</dbReference>
<dbReference type="GO" id="GO:0003677">
    <property type="term" value="F:DNA binding"/>
    <property type="evidence" value="ECO:0007669"/>
    <property type="project" value="UniProtKB-KW"/>
</dbReference>
<evidence type="ECO:0000256" key="3">
    <source>
        <dbReference type="ARBA" id="ARBA00023082"/>
    </source>
</evidence>
<protein>
    <submittedName>
        <fullName evidence="8">RNA polymerase sigma-70 factor, ECF subfamily</fullName>
    </submittedName>
</protein>
<dbReference type="EMBL" id="QOQW01000014">
    <property type="protein sequence ID" value="RCK79312.1"/>
    <property type="molecule type" value="Genomic_DNA"/>
</dbReference>
<dbReference type="Gene3D" id="1.10.1740.10">
    <property type="match status" value="1"/>
</dbReference>
<dbReference type="Gene3D" id="1.10.10.10">
    <property type="entry name" value="Winged helix-like DNA-binding domain superfamily/Winged helix DNA-binding domain"/>
    <property type="match status" value="1"/>
</dbReference>
<feature type="domain" description="RNA polymerase sigma-70 region 2" evidence="6">
    <location>
        <begin position="27"/>
        <end position="93"/>
    </location>
</feature>
<evidence type="ECO:0000259" key="6">
    <source>
        <dbReference type="Pfam" id="PF04542"/>
    </source>
</evidence>
<dbReference type="GO" id="GO:0016987">
    <property type="term" value="F:sigma factor activity"/>
    <property type="evidence" value="ECO:0007669"/>
    <property type="project" value="UniProtKB-KW"/>
</dbReference>
<dbReference type="NCBIfam" id="TIGR02937">
    <property type="entry name" value="sigma70-ECF"/>
    <property type="match status" value="1"/>
</dbReference>
<organism evidence="8 9">
    <name type="scientific">Candidatus Ozemobacter sibiricus</name>
    <dbReference type="NCBI Taxonomy" id="2268124"/>
    <lineage>
        <taxon>Bacteria</taxon>
        <taxon>Candidatus Ozemobacteria</taxon>
        <taxon>Candidatus Ozemobacterales</taxon>
        <taxon>Candidatus Ozemobacteraceae</taxon>
        <taxon>Candidatus Ozemobacter</taxon>
    </lineage>
</organism>
<evidence type="ECO:0000256" key="2">
    <source>
        <dbReference type="ARBA" id="ARBA00023015"/>
    </source>
</evidence>
<dbReference type="SUPFAM" id="SSF88946">
    <property type="entry name" value="Sigma2 domain of RNA polymerase sigma factors"/>
    <property type="match status" value="1"/>
</dbReference>
<dbReference type="PANTHER" id="PTHR43133:SF8">
    <property type="entry name" value="RNA POLYMERASE SIGMA FACTOR HI_1459-RELATED"/>
    <property type="match status" value="1"/>
</dbReference>
<dbReference type="InterPro" id="IPR013324">
    <property type="entry name" value="RNA_pol_sigma_r3/r4-like"/>
</dbReference>
<dbReference type="Proteomes" id="UP000252355">
    <property type="component" value="Unassembled WGS sequence"/>
</dbReference>
<comment type="caution">
    <text evidence="8">The sequence shown here is derived from an EMBL/GenBank/DDBJ whole genome shotgun (WGS) entry which is preliminary data.</text>
</comment>
<evidence type="ECO:0000256" key="4">
    <source>
        <dbReference type="ARBA" id="ARBA00023125"/>
    </source>
</evidence>
<dbReference type="InterPro" id="IPR039425">
    <property type="entry name" value="RNA_pol_sigma-70-like"/>
</dbReference>
<evidence type="ECO:0000313" key="9">
    <source>
        <dbReference type="Proteomes" id="UP000252355"/>
    </source>
</evidence>
<reference evidence="8 9" key="1">
    <citation type="submission" date="2018-05" db="EMBL/GenBank/DDBJ databases">
        <title>A metagenomic window into the 2 km-deep terrestrial subsurface aquifer revealed taxonomically and functionally diverse microbial community comprising novel uncultured bacterial lineages.</title>
        <authorList>
            <person name="Kadnikov V.V."/>
            <person name="Mardanov A.V."/>
            <person name="Beletsky A.V."/>
            <person name="Banks D."/>
            <person name="Pimenov N.V."/>
            <person name="Frank Y.A."/>
            <person name="Karnachuk O.V."/>
            <person name="Ravin N.V."/>
        </authorList>
    </citation>
    <scope>NUCLEOTIDE SEQUENCE [LARGE SCALE GENOMIC DNA]</scope>
    <source>
        <strain evidence="8">BY5</strain>
    </source>
</reference>
<dbReference type="AlphaFoldDB" id="A0A367ZPK5"/>
<dbReference type="InterPro" id="IPR014284">
    <property type="entry name" value="RNA_pol_sigma-70_dom"/>
</dbReference>
<dbReference type="SUPFAM" id="SSF88659">
    <property type="entry name" value="Sigma3 and sigma4 domains of RNA polymerase sigma factors"/>
    <property type="match status" value="1"/>
</dbReference>
<keyword evidence="4" id="KW-0238">DNA-binding</keyword>
<name>A0A367ZPK5_9BACT</name>
<sequence length="184" mass="20678">MTLGSHLPDAELVVRVQNGERQWFDTLVDRHFPLLVGLLRVRGAPPAVAEDVAQEAFLKAFLNIRQFDPKNKFFNFVATIAKNALIDHVRRRRIEERVLLAIPPAELPDPESEAVKRVAMQDFLATLNEETRFLIEARVFKGLSFAELAELTGQTENALRVKLHRALAKLKGPAAKEADHEPVG</sequence>
<proteinExistence type="inferred from homology"/>
<dbReference type="InterPro" id="IPR013325">
    <property type="entry name" value="RNA_pol_sigma_r2"/>
</dbReference>
<dbReference type="Pfam" id="PF08281">
    <property type="entry name" value="Sigma70_r4_2"/>
    <property type="match status" value="1"/>
</dbReference>
<dbReference type="CDD" id="cd06171">
    <property type="entry name" value="Sigma70_r4"/>
    <property type="match status" value="1"/>
</dbReference>
<accession>A0A367ZPK5</accession>
<evidence type="ECO:0000256" key="1">
    <source>
        <dbReference type="ARBA" id="ARBA00010641"/>
    </source>
</evidence>
<dbReference type="InterPro" id="IPR007627">
    <property type="entry name" value="RNA_pol_sigma70_r2"/>
</dbReference>
<dbReference type="GO" id="GO:0006352">
    <property type="term" value="P:DNA-templated transcription initiation"/>
    <property type="evidence" value="ECO:0007669"/>
    <property type="project" value="InterPro"/>
</dbReference>
<evidence type="ECO:0000259" key="7">
    <source>
        <dbReference type="Pfam" id="PF08281"/>
    </source>
</evidence>
<evidence type="ECO:0000256" key="5">
    <source>
        <dbReference type="ARBA" id="ARBA00023163"/>
    </source>
</evidence>
<evidence type="ECO:0000313" key="8">
    <source>
        <dbReference type="EMBL" id="RCK79312.1"/>
    </source>
</evidence>
<keyword evidence="3" id="KW-0731">Sigma factor</keyword>
<dbReference type="InterPro" id="IPR013249">
    <property type="entry name" value="RNA_pol_sigma70_r4_t2"/>
</dbReference>
<dbReference type="InterPro" id="IPR036388">
    <property type="entry name" value="WH-like_DNA-bd_sf"/>
</dbReference>
<gene>
    <name evidence="8" type="ORF">OZSIB_0183</name>
</gene>
<keyword evidence="2" id="KW-0805">Transcription regulation</keyword>